<dbReference type="SUPFAM" id="SSF52768">
    <property type="entry name" value="Arginase/deacetylase"/>
    <property type="match status" value="1"/>
</dbReference>
<dbReference type="Pfam" id="PF00491">
    <property type="entry name" value="Arginase"/>
    <property type="match status" value="1"/>
</dbReference>
<keyword evidence="1" id="KW-0479">Metal-binding</keyword>
<keyword evidence="3" id="KW-0464">Manganese</keyword>
<dbReference type="EMBL" id="BAABEO010000036">
    <property type="protein sequence ID" value="GAA3704955.1"/>
    <property type="molecule type" value="Genomic_DNA"/>
</dbReference>
<dbReference type="InterPro" id="IPR006035">
    <property type="entry name" value="Ureohydrolase"/>
</dbReference>
<evidence type="ECO:0000313" key="5">
    <source>
        <dbReference type="EMBL" id="GAA3704955.1"/>
    </source>
</evidence>
<evidence type="ECO:0000256" key="4">
    <source>
        <dbReference type="PROSITE-ProRule" id="PRU00742"/>
    </source>
</evidence>
<dbReference type="Proteomes" id="UP001500752">
    <property type="component" value="Unassembled WGS sequence"/>
</dbReference>
<dbReference type="InterPro" id="IPR023696">
    <property type="entry name" value="Ureohydrolase_dom_sf"/>
</dbReference>
<dbReference type="PRINTS" id="PR00116">
    <property type="entry name" value="ARGINASE"/>
</dbReference>
<evidence type="ECO:0000256" key="1">
    <source>
        <dbReference type="ARBA" id="ARBA00022723"/>
    </source>
</evidence>
<accession>A0ABP7DJ94</accession>
<evidence type="ECO:0000256" key="3">
    <source>
        <dbReference type="ARBA" id="ARBA00023211"/>
    </source>
</evidence>
<dbReference type="PROSITE" id="PS51409">
    <property type="entry name" value="ARGINASE_2"/>
    <property type="match status" value="1"/>
</dbReference>
<keyword evidence="6" id="KW-1185">Reference proteome</keyword>
<reference evidence="6" key="1">
    <citation type="journal article" date="2019" name="Int. J. Syst. Evol. Microbiol.">
        <title>The Global Catalogue of Microorganisms (GCM) 10K type strain sequencing project: providing services to taxonomists for standard genome sequencing and annotation.</title>
        <authorList>
            <consortium name="The Broad Institute Genomics Platform"/>
            <consortium name="The Broad Institute Genome Sequencing Center for Infectious Disease"/>
            <person name="Wu L."/>
            <person name="Ma J."/>
        </authorList>
    </citation>
    <scope>NUCLEOTIDE SEQUENCE [LARGE SCALE GENOMIC DNA]</scope>
    <source>
        <strain evidence="6">JCM 30742</strain>
    </source>
</reference>
<dbReference type="PANTHER" id="PTHR43782">
    <property type="entry name" value="ARGINASE"/>
    <property type="match status" value="1"/>
</dbReference>
<gene>
    <name evidence="5" type="ORF">GCM10023081_46540</name>
</gene>
<protein>
    <submittedName>
        <fullName evidence="5">Arginase family protein</fullName>
    </submittedName>
</protein>
<keyword evidence="2" id="KW-0378">Hydrolase</keyword>
<dbReference type="Gene3D" id="3.40.800.10">
    <property type="entry name" value="Ureohydrolase domain"/>
    <property type="match status" value="1"/>
</dbReference>
<sequence length="304" mass="32186">MSIQKKGVRDSSSLGAGPSLRLVWPQWQGAGADVVRLLTPELPFEQARRGYAVGAAVLGAILPEHDGPTAVVPVELGPKGLEERDGVEAKDAILGQLNAALHTIEQHAPARIVTLGGECSVSVAPFANLAERYGEDLAVVWVDSHPDVGTPASAYHGYHAMALGTLTGHGDSDVLQLLPATVDPKRAALAGLHSWTEDDFPNAAEWGITAFGPNELRESSQPLLEWLAGTGCTRVALHLDVDVVDSNEAIFGLGKEPGGLTTEQVHRVIQDIDAAADIVGMTIAEFVPRQVIQLQELLRGLPLL</sequence>
<organism evidence="5 6">
    <name type="scientific">Arthrobacter ginkgonis</name>
    <dbReference type="NCBI Taxonomy" id="1630594"/>
    <lineage>
        <taxon>Bacteria</taxon>
        <taxon>Bacillati</taxon>
        <taxon>Actinomycetota</taxon>
        <taxon>Actinomycetes</taxon>
        <taxon>Micrococcales</taxon>
        <taxon>Micrococcaceae</taxon>
        <taxon>Arthrobacter</taxon>
    </lineage>
</organism>
<evidence type="ECO:0000256" key="2">
    <source>
        <dbReference type="ARBA" id="ARBA00022801"/>
    </source>
</evidence>
<dbReference type="PANTHER" id="PTHR43782:SF3">
    <property type="entry name" value="ARGINASE"/>
    <property type="match status" value="1"/>
</dbReference>
<proteinExistence type="inferred from homology"/>
<evidence type="ECO:0000313" key="6">
    <source>
        <dbReference type="Proteomes" id="UP001500752"/>
    </source>
</evidence>
<comment type="caution">
    <text evidence="5">The sequence shown here is derived from an EMBL/GenBank/DDBJ whole genome shotgun (WGS) entry which is preliminary data.</text>
</comment>
<dbReference type="RefSeq" id="WP_345154793.1">
    <property type="nucleotide sequence ID" value="NZ_BAABEO010000036.1"/>
</dbReference>
<comment type="similarity">
    <text evidence="4">Belongs to the arginase family.</text>
</comment>
<dbReference type="CDD" id="cd09999">
    <property type="entry name" value="Arginase-like_1"/>
    <property type="match status" value="1"/>
</dbReference>
<name>A0ABP7DJ94_9MICC</name>